<name>A0A238JGA8_9RHOB</name>
<dbReference type="RefSeq" id="WP_099248244.1">
    <property type="nucleotide sequence ID" value="NZ_FXXP01000003.1"/>
</dbReference>
<reference evidence="2" key="1">
    <citation type="submission" date="2017-05" db="EMBL/GenBank/DDBJ databases">
        <authorList>
            <person name="Rodrigo-Torres L."/>
            <person name="Arahal R. D."/>
            <person name="Lucena T."/>
        </authorList>
    </citation>
    <scope>NUCLEOTIDE SEQUENCE [LARGE SCALE GENOMIC DNA]</scope>
    <source>
        <strain evidence="2">CECT 8649</strain>
    </source>
</reference>
<organism evidence="1 2">
    <name type="scientific">Pelagimonas phthalicica</name>
    <dbReference type="NCBI Taxonomy" id="1037362"/>
    <lineage>
        <taxon>Bacteria</taxon>
        <taxon>Pseudomonadati</taxon>
        <taxon>Pseudomonadota</taxon>
        <taxon>Alphaproteobacteria</taxon>
        <taxon>Rhodobacterales</taxon>
        <taxon>Roseobacteraceae</taxon>
        <taxon>Pelagimonas</taxon>
    </lineage>
</organism>
<gene>
    <name evidence="1" type="ORF">TRP8649_03857</name>
</gene>
<dbReference type="EMBL" id="FXXP01000003">
    <property type="protein sequence ID" value="SMX29718.1"/>
    <property type="molecule type" value="Genomic_DNA"/>
</dbReference>
<sequence length="88" mass="9932">MYIGDPGSADALKSLETLICGYEAALIAHDIQDTHDGRTFTREAFGRWLWETRGWSTALGITHEISQQGTPKDAFQLLFELIDEFRNS</sequence>
<dbReference type="AlphaFoldDB" id="A0A238JGA8"/>
<proteinExistence type="predicted"/>
<accession>A0A238JGA8</accession>
<evidence type="ECO:0000313" key="1">
    <source>
        <dbReference type="EMBL" id="SMX29718.1"/>
    </source>
</evidence>
<keyword evidence="2" id="KW-1185">Reference proteome</keyword>
<protein>
    <submittedName>
        <fullName evidence="1">Uncharacterized protein</fullName>
    </submittedName>
</protein>
<evidence type="ECO:0000313" key="2">
    <source>
        <dbReference type="Proteomes" id="UP000225972"/>
    </source>
</evidence>
<dbReference type="Proteomes" id="UP000225972">
    <property type="component" value="Unassembled WGS sequence"/>
</dbReference>